<dbReference type="RefSeq" id="WP_377390760.1">
    <property type="nucleotide sequence ID" value="NZ_JBHSAN010000024.1"/>
</dbReference>
<feature type="domain" description="Rieske" evidence="7">
    <location>
        <begin position="421"/>
        <end position="510"/>
    </location>
</feature>
<dbReference type="PANTHER" id="PTHR13847">
    <property type="entry name" value="SARCOSINE DEHYDROGENASE-RELATED"/>
    <property type="match status" value="1"/>
</dbReference>
<dbReference type="PRINTS" id="PR00162">
    <property type="entry name" value="RIESKE"/>
</dbReference>
<dbReference type="InterPro" id="IPR036922">
    <property type="entry name" value="Rieske_2Fe-2S_sf"/>
</dbReference>
<evidence type="ECO:0000256" key="6">
    <source>
        <dbReference type="SAM" id="MobiDB-lite"/>
    </source>
</evidence>
<keyword evidence="1" id="KW-0001">2Fe-2S</keyword>
<dbReference type="Gene3D" id="3.50.50.60">
    <property type="entry name" value="FAD/NAD(P)-binding domain"/>
    <property type="match status" value="1"/>
</dbReference>
<evidence type="ECO:0000313" key="8">
    <source>
        <dbReference type="EMBL" id="MFD2800895.1"/>
    </source>
</evidence>
<evidence type="ECO:0000256" key="4">
    <source>
        <dbReference type="ARBA" id="ARBA00023014"/>
    </source>
</evidence>
<dbReference type="PANTHER" id="PTHR13847:SF274">
    <property type="entry name" value="RIESKE 2FE-2S IRON-SULFUR PROTEIN YHFW-RELATED"/>
    <property type="match status" value="1"/>
</dbReference>
<evidence type="ECO:0000256" key="2">
    <source>
        <dbReference type="ARBA" id="ARBA00022723"/>
    </source>
</evidence>
<keyword evidence="2" id="KW-0479">Metal-binding</keyword>
<dbReference type="InterPro" id="IPR017941">
    <property type="entry name" value="Rieske_2Fe-2S"/>
</dbReference>
<dbReference type="Pfam" id="PF00355">
    <property type="entry name" value="Rieske"/>
    <property type="match status" value="1"/>
</dbReference>
<keyword evidence="3" id="KW-0408">Iron</keyword>
<keyword evidence="4" id="KW-0411">Iron-sulfur</keyword>
<evidence type="ECO:0000256" key="3">
    <source>
        <dbReference type="ARBA" id="ARBA00023004"/>
    </source>
</evidence>
<feature type="region of interest" description="Disordered" evidence="6">
    <location>
        <begin position="1"/>
        <end position="26"/>
    </location>
</feature>
<evidence type="ECO:0000256" key="1">
    <source>
        <dbReference type="ARBA" id="ARBA00022714"/>
    </source>
</evidence>
<accession>A0ABW5WBG6</accession>
<protein>
    <submittedName>
        <fullName evidence="8">FAD-dependent oxidoreductase</fullName>
    </submittedName>
</protein>
<name>A0ABW5WBG6_9PSEU</name>
<keyword evidence="5" id="KW-1015">Disulfide bond</keyword>
<dbReference type="EMBL" id="JBHUOF010000021">
    <property type="protein sequence ID" value="MFD2800895.1"/>
    <property type="molecule type" value="Genomic_DNA"/>
</dbReference>
<dbReference type="InterPro" id="IPR036188">
    <property type="entry name" value="FAD/NAD-bd_sf"/>
</dbReference>
<comment type="caution">
    <text evidence="8">The sequence shown here is derived from an EMBL/GenBank/DDBJ whole genome shotgun (WGS) entry which is preliminary data.</text>
</comment>
<proteinExistence type="predicted"/>
<dbReference type="InterPro" id="IPR006076">
    <property type="entry name" value="FAD-dep_OxRdtase"/>
</dbReference>
<dbReference type="PROSITE" id="PS51296">
    <property type="entry name" value="RIESKE"/>
    <property type="match status" value="1"/>
</dbReference>
<reference evidence="9" key="1">
    <citation type="journal article" date="2019" name="Int. J. Syst. Evol. Microbiol.">
        <title>The Global Catalogue of Microorganisms (GCM) 10K type strain sequencing project: providing services to taxonomists for standard genome sequencing and annotation.</title>
        <authorList>
            <consortium name="The Broad Institute Genomics Platform"/>
            <consortium name="The Broad Institute Genome Sequencing Center for Infectious Disease"/>
            <person name="Wu L."/>
            <person name="Ma J."/>
        </authorList>
    </citation>
    <scope>NUCLEOTIDE SEQUENCE [LARGE SCALE GENOMIC DNA]</scope>
    <source>
        <strain evidence="9">IBRC-M 10906</strain>
    </source>
</reference>
<dbReference type="Proteomes" id="UP001597478">
    <property type="component" value="Unassembled WGS sequence"/>
</dbReference>
<dbReference type="InterPro" id="IPR005805">
    <property type="entry name" value="Rieske_Fe-S_prot_C"/>
</dbReference>
<dbReference type="Gene3D" id="2.102.10.10">
    <property type="entry name" value="Rieske [2Fe-2S] iron-sulphur domain"/>
    <property type="match status" value="1"/>
</dbReference>
<dbReference type="Gene3D" id="3.30.9.10">
    <property type="entry name" value="D-Amino Acid Oxidase, subunit A, domain 2"/>
    <property type="match status" value="1"/>
</dbReference>
<keyword evidence="9" id="KW-1185">Reference proteome</keyword>
<evidence type="ECO:0000256" key="5">
    <source>
        <dbReference type="ARBA" id="ARBA00023157"/>
    </source>
</evidence>
<evidence type="ECO:0000313" key="9">
    <source>
        <dbReference type="Proteomes" id="UP001597478"/>
    </source>
</evidence>
<dbReference type="SUPFAM" id="SSF51971">
    <property type="entry name" value="Nucleotide-binding domain"/>
    <property type="match status" value="1"/>
</dbReference>
<sequence length="510" mass="55768">MDADAHLPPPQSLWIDTAPAPQRAQPRLPDDADIVVIGAGIAGLTTAYLLAREGRSVVVLDRKEVAAGVSGHTTAKLSAQHALKYRQLERSKGRTAATRYGETQHAALEWVAKTATELAIDCRLTRRDSYVYTTDPRQRDRITEEADAAARAGMPASFTEDIDLDVPAVAAVRFTGQAQFHPRRWLLGLAAEIERLGGTIAEHTAALAVDEWPTPRVRTSRGTVRAEHVVVATHYPILDRGLYFTRLDPVRDLVVCGPVPVDRAPSGMYLDAATSHSVRTYDTGEETLAVVGGEHYRTGAHVDVETRYRRLAEWAREHVGLTEVRYRWSAHDMSTPDSVPYVGRYHPFAKRLWVATGFGQWGMTGGTAAGLLLWHLIQGVTNPAEQLYYPNRLAPRTAPAVAKEGATIAKYLVGDHIRALATSWEASSLRPGDATVARVGPRMAAMYREPDGRLHAVGAHCTHQGCLVNFNNSEKTWDCPCHGSRFGIDGSVIQGPATRPLRRLDAEGPG</sequence>
<dbReference type="SUPFAM" id="SSF50022">
    <property type="entry name" value="ISP domain"/>
    <property type="match status" value="1"/>
</dbReference>
<gene>
    <name evidence="8" type="ORF">ACFS2C_16000</name>
</gene>
<evidence type="ECO:0000259" key="7">
    <source>
        <dbReference type="PROSITE" id="PS51296"/>
    </source>
</evidence>
<organism evidence="8 9">
    <name type="scientific">Prauserella oleivorans</name>
    <dbReference type="NCBI Taxonomy" id="1478153"/>
    <lineage>
        <taxon>Bacteria</taxon>
        <taxon>Bacillati</taxon>
        <taxon>Actinomycetota</taxon>
        <taxon>Actinomycetes</taxon>
        <taxon>Pseudonocardiales</taxon>
        <taxon>Pseudonocardiaceae</taxon>
        <taxon>Prauserella</taxon>
    </lineage>
</organism>
<dbReference type="Pfam" id="PF01266">
    <property type="entry name" value="DAO"/>
    <property type="match status" value="1"/>
</dbReference>